<reference evidence="1 2" key="1">
    <citation type="submission" date="2018-12" db="EMBL/GenBank/DDBJ databases">
        <title>Marinifilum JC070 sp. nov., a marine bacterium isolated from Yongle Blue Hole in the South China Sea.</title>
        <authorList>
            <person name="Fu T."/>
        </authorList>
    </citation>
    <scope>NUCLEOTIDE SEQUENCE [LARGE SCALE GENOMIC DNA]</scope>
    <source>
        <strain evidence="1 2">JC070</strain>
    </source>
</reference>
<evidence type="ECO:0000313" key="2">
    <source>
        <dbReference type="Proteomes" id="UP000732105"/>
    </source>
</evidence>
<name>A0ABX1WT32_9BACT</name>
<dbReference type="EMBL" id="RZNH01000005">
    <property type="protein sequence ID" value="NOU59238.1"/>
    <property type="molecule type" value="Genomic_DNA"/>
</dbReference>
<accession>A0ABX1WT32</accession>
<keyword evidence="2" id="KW-1185">Reference proteome</keyword>
<dbReference type="InterPro" id="IPR038636">
    <property type="entry name" value="Wzi_sf"/>
</dbReference>
<sequence>MHRSLIAKSNHNKMKKTILLGLAILCSAGIFAQKKSLNYEVSASAYLSSEDNLPFWLVSNQNGRVPNENALVTDFSLHNSFSKKDAKQLDYEFGLTATGSIADETDVILSQAYARFSWKKVLLSVGSRYEDAQFGNLSATNGNLFLSNNARAIPRISVGSHGYWKVPFAEDWLAVKGMYSEGIMFDDRYVDNTRVHYKNAYIRLGGDRRFNLEVGFQHYAQWGGTSSNPEIGELPSDLENYARMTIGKGTAEDEVYGEWENSYGNHLGGWDIHLYYKTEEVEWELYRQTMFEDHSGIYITRPDGVTGLYAKFKGDKNWITAAMYENYYTKYQSGSTPGGVTNPDGGLYTGRDNYFNNYIYKSGWTHHGRTLGLPFFIPAAENEDGHTLGVINNRIVAHHFGVKGYLFNKIPYRTLLTYSQNWGRYSAPLAGGMKEQVSALLELHLPEKTLPVELSFSISMDQGELYKDNVGCFLRIYKKGIF</sequence>
<proteinExistence type="predicted"/>
<protein>
    <recommendedName>
        <fullName evidence="3">Capsule assembly Wzi family protein</fullName>
    </recommendedName>
</protein>
<dbReference type="InterPro" id="IPR026950">
    <property type="entry name" value="Caps_assemb_Wzi"/>
</dbReference>
<dbReference type="Proteomes" id="UP000732105">
    <property type="component" value="Unassembled WGS sequence"/>
</dbReference>
<dbReference type="Gene3D" id="2.40.160.130">
    <property type="entry name" value="Capsule assembly protein Wzi"/>
    <property type="match status" value="1"/>
</dbReference>
<evidence type="ECO:0008006" key="3">
    <source>
        <dbReference type="Google" id="ProtNLM"/>
    </source>
</evidence>
<dbReference type="Pfam" id="PF14052">
    <property type="entry name" value="Caps_assemb_Wzi"/>
    <property type="match status" value="1"/>
</dbReference>
<gene>
    <name evidence="1" type="ORF">ELS83_05355</name>
</gene>
<organism evidence="1 2">
    <name type="scientific">Marinifilum caeruleilacunae</name>
    <dbReference type="NCBI Taxonomy" id="2499076"/>
    <lineage>
        <taxon>Bacteria</taxon>
        <taxon>Pseudomonadati</taxon>
        <taxon>Bacteroidota</taxon>
        <taxon>Bacteroidia</taxon>
        <taxon>Marinilabiliales</taxon>
        <taxon>Marinifilaceae</taxon>
    </lineage>
</organism>
<comment type="caution">
    <text evidence="1">The sequence shown here is derived from an EMBL/GenBank/DDBJ whole genome shotgun (WGS) entry which is preliminary data.</text>
</comment>
<evidence type="ECO:0000313" key="1">
    <source>
        <dbReference type="EMBL" id="NOU59238.1"/>
    </source>
</evidence>